<accession>A0A2C9UWY2</accession>
<reference evidence="1" key="1">
    <citation type="submission" date="2016-02" db="EMBL/GenBank/DDBJ databases">
        <title>WGS assembly of Manihot esculenta.</title>
        <authorList>
            <person name="Bredeson J.V."/>
            <person name="Prochnik S.E."/>
            <person name="Lyons J.B."/>
            <person name="Schmutz J."/>
            <person name="Grimwood J."/>
            <person name="Vrebalov J."/>
            <person name="Bart R.S."/>
            <person name="Amuge T."/>
            <person name="Ferguson M.E."/>
            <person name="Green R."/>
            <person name="Putnam N."/>
            <person name="Stites J."/>
            <person name="Rounsley S."/>
            <person name="Rokhsar D.S."/>
        </authorList>
    </citation>
    <scope>NUCLEOTIDE SEQUENCE [LARGE SCALE GENOMIC DNA]</scope>
    <source>
        <tissue evidence="1">Leaf</tissue>
    </source>
</reference>
<protein>
    <submittedName>
        <fullName evidence="1">Uncharacterized protein</fullName>
    </submittedName>
</protein>
<organism evidence="1">
    <name type="scientific">Manihot esculenta</name>
    <name type="common">Cassava</name>
    <name type="synonym">Jatropha manihot</name>
    <dbReference type="NCBI Taxonomy" id="3983"/>
    <lineage>
        <taxon>Eukaryota</taxon>
        <taxon>Viridiplantae</taxon>
        <taxon>Streptophyta</taxon>
        <taxon>Embryophyta</taxon>
        <taxon>Tracheophyta</taxon>
        <taxon>Spermatophyta</taxon>
        <taxon>Magnoliopsida</taxon>
        <taxon>eudicotyledons</taxon>
        <taxon>Gunneridae</taxon>
        <taxon>Pentapetalae</taxon>
        <taxon>rosids</taxon>
        <taxon>fabids</taxon>
        <taxon>Malpighiales</taxon>
        <taxon>Euphorbiaceae</taxon>
        <taxon>Crotonoideae</taxon>
        <taxon>Manihoteae</taxon>
        <taxon>Manihot</taxon>
    </lineage>
</organism>
<gene>
    <name evidence="1" type="ORF">MANES_12G092500</name>
</gene>
<dbReference type="EMBL" id="CM004398">
    <property type="protein sequence ID" value="OAY35333.1"/>
    <property type="molecule type" value="Genomic_DNA"/>
</dbReference>
<sequence>MRPGAQIRFQFLPFWNRDHKLGISMHALLPLYKAAKDAFMDAIGQYKPCIWG</sequence>
<proteinExistence type="predicted"/>
<name>A0A2C9UWY2_MANES</name>
<evidence type="ECO:0000313" key="1">
    <source>
        <dbReference type="EMBL" id="OAY35333.1"/>
    </source>
</evidence>
<dbReference type="AlphaFoldDB" id="A0A2C9UWY2"/>